<evidence type="ECO:0000259" key="1">
    <source>
        <dbReference type="Pfam" id="PF09350"/>
    </source>
</evidence>
<proteinExistence type="predicted"/>
<sequence length="201" mass="22644">MVNKEPGDARLNVARYQVDRLADEAGASVEAEAEKDHAGQSMMEARAQYVEITIQQAIRRGEFDNLPGAGKPIEGLTTTHDPDWWIRRKIEREKITGLGPPALTLRTENAELDARIDATGTEEGVRTLLDDFNKRVITARRQLQGGPPVVTPTRDIEAELEGWRGRRAARRAAAEQRREREAAELAAMGWRERRRAKRDRG</sequence>
<evidence type="ECO:0000313" key="3">
    <source>
        <dbReference type="Proteomes" id="UP000606922"/>
    </source>
</evidence>
<organism evidence="2 3">
    <name type="scientific">Conyzicola nivalis</name>
    <dbReference type="NCBI Taxonomy" id="1477021"/>
    <lineage>
        <taxon>Bacteria</taxon>
        <taxon>Bacillati</taxon>
        <taxon>Actinomycetota</taxon>
        <taxon>Actinomycetes</taxon>
        <taxon>Micrococcales</taxon>
        <taxon>Microbacteriaceae</taxon>
        <taxon>Conyzicola</taxon>
    </lineage>
</organism>
<dbReference type="Pfam" id="PF09350">
    <property type="entry name" value="DJC28_CD"/>
    <property type="match status" value="1"/>
</dbReference>
<feature type="domain" description="DnaJ homologue subfamily C member 28 conserved" evidence="1">
    <location>
        <begin position="50"/>
        <end position="116"/>
    </location>
</feature>
<keyword evidence="3" id="KW-1185">Reference proteome</keyword>
<dbReference type="RefSeq" id="WP_188510362.1">
    <property type="nucleotide sequence ID" value="NZ_BMGB01000001.1"/>
</dbReference>
<gene>
    <name evidence="2" type="ORF">GCM10010979_18750</name>
</gene>
<dbReference type="EMBL" id="BMGB01000001">
    <property type="protein sequence ID" value="GGB04318.1"/>
    <property type="molecule type" value="Genomic_DNA"/>
</dbReference>
<dbReference type="InterPro" id="IPR018961">
    <property type="entry name" value="DnaJ_homolog_subfam-C_membr-28"/>
</dbReference>
<reference evidence="2" key="2">
    <citation type="submission" date="2020-09" db="EMBL/GenBank/DDBJ databases">
        <authorList>
            <person name="Sun Q."/>
            <person name="Zhou Y."/>
        </authorList>
    </citation>
    <scope>NUCLEOTIDE SEQUENCE</scope>
    <source>
        <strain evidence="2">CGMCC 1.12813</strain>
    </source>
</reference>
<name>A0A916SKG1_9MICO</name>
<evidence type="ECO:0000313" key="2">
    <source>
        <dbReference type="EMBL" id="GGB04318.1"/>
    </source>
</evidence>
<dbReference type="Proteomes" id="UP000606922">
    <property type="component" value="Unassembled WGS sequence"/>
</dbReference>
<accession>A0A916SKG1</accession>
<dbReference type="AlphaFoldDB" id="A0A916SKG1"/>
<protein>
    <recommendedName>
        <fullName evidence="1">DnaJ homologue subfamily C member 28 conserved domain-containing protein</fullName>
    </recommendedName>
</protein>
<reference evidence="2" key="1">
    <citation type="journal article" date="2014" name="Int. J. Syst. Evol. Microbiol.">
        <title>Complete genome sequence of Corynebacterium casei LMG S-19264T (=DSM 44701T), isolated from a smear-ripened cheese.</title>
        <authorList>
            <consortium name="US DOE Joint Genome Institute (JGI-PGF)"/>
            <person name="Walter F."/>
            <person name="Albersmeier A."/>
            <person name="Kalinowski J."/>
            <person name="Ruckert C."/>
        </authorList>
    </citation>
    <scope>NUCLEOTIDE SEQUENCE</scope>
    <source>
        <strain evidence="2">CGMCC 1.12813</strain>
    </source>
</reference>
<comment type="caution">
    <text evidence="2">The sequence shown here is derived from an EMBL/GenBank/DDBJ whole genome shotgun (WGS) entry which is preliminary data.</text>
</comment>